<evidence type="ECO:0000256" key="1">
    <source>
        <dbReference type="ARBA" id="ARBA00011040"/>
    </source>
</evidence>
<dbReference type="PANTHER" id="PTHR10803:SF3">
    <property type="entry name" value="ATPASE GET3"/>
    <property type="match status" value="1"/>
</dbReference>
<dbReference type="SUPFAM" id="SSF52540">
    <property type="entry name" value="P-loop containing nucleoside triphosphate hydrolases"/>
    <property type="match status" value="1"/>
</dbReference>
<evidence type="ECO:0000259" key="2">
    <source>
        <dbReference type="Pfam" id="PF02374"/>
    </source>
</evidence>
<dbReference type="NCBIfam" id="TIGR00345">
    <property type="entry name" value="GET3_arsA_TRC40"/>
    <property type="match status" value="1"/>
</dbReference>
<dbReference type="Pfam" id="PF02374">
    <property type="entry name" value="ArsA_ATPase"/>
    <property type="match status" value="1"/>
</dbReference>
<keyword evidence="4" id="KW-1185">Reference proteome</keyword>
<proteinExistence type="inferred from homology"/>
<accession>A0ABV2AJF8</accession>
<protein>
    <submittedName>
        <fullName evidence="3">Golgi to ER traffic-related protein</fullName>
    </submittedName>
</protein>
<dbReference type="EMBL" id="JBDODL010000393">
    <property type="protein sequence ID" value="MES1919767.1"/>
    <property type="molecule type" value="Genomic_DNA"/>
</dbReference>
<evidence type="ECO:0000313" key="4">
    <source>
        <dbReference type="Proteomes" id="UP001439008"/>
    </source>
</evidence>
<comment type="similarity">
    <text evidence="1">Belongs to the arsA ATPase family.</text>
</comment>
<dbReference type="InterPro" id="IPR027417">
    <property type="entry name" value="P-loop_NTPase"/>
</dbReference>
<dbReference type="CDD" id="cd02035">
    <property type="entry name" value="ArsA"/>
    <property type="match status" value="1"/>
</dbReference>
<dbReference type="Gene3D" id="3.40.50.300">
    <property type="entry name" value="P-loop containing nucleotide triphosphate hydrolases"/>
    <property type="match status" value="1"/>
</dbReference>
<gene>
    <name evidence="3" type="primary">GET3</name>
    <name evidence="3" type="ORF">MHBO_001541</name>
</gene>
<dbReference type="PANTHER" id="PTHR10803">
    <property type="entry name" value="ARSENICAL PUMP-DRIVING ATPASE ARSENITE-TRANSLOCATING ATPASE"/>
    <property type="match status" value="1"/>
</dbReference>
<comment type="caution">
    <text evidence="3">The sequence shown here is derived from an EMBL/GenBank/DDBJ whole genome shotgun (WGS) entry which is preliminary data.</text>
</comment>
<dbReference type="InterPro" id="IPR016300">
    <property type="entry name" value="ATPase_ArsA/GET3"/>
</dbReference>
<reference evidence="3 4" key="1">
    <citation type="journal article" date="2024" name="BMC Biol.">
        <title>Comparative genomics of Ascetosporea gives new insight into the evolutionary basis for animal parasitism in Rhizaria.</title>
        <authorList>
            <person name="Hiltunen Thoren M."/>
            <person name="Onut-Brannstrom I."/>
            <person name="Alfjorden A."/>
            <person name="Peckova H."/>
            <person name="Swords F."/>
            <person name="Hooper C."/>
            <person name="Holzer A.S."/>
            <person name="Bass D."/>
            <person name="Burki F."/>
        </authorList>
    </citation>
    <scope>NUCLEOTIDE SEQUENCE [LARGE SCALE GENOMIC DNA]</scope>
    <source>
        <strain evidence="3">20-A016</strain>
    </source>
</reference>
<sequence>MSDLSDEELVYEPNLKHLLSKEKLNWIFVGGKGGVGKTTTACAIATLLCKQGKKVLLISTDPAHNISDALCQKISGEETKVNGIDNFYAMEIDPNRGISEKISGGNVSVFSDLVSSIPGIDEAMGFSELMKQVRHMKYDVIVFDTAPTGHTLKFLRFPSILEKGISKMIELKSKFSGLLSQISSIFSENENLKETTGILAQLEETKAVVEAVNDQFQNPELTTFVSVCIPEFLSVFETSRLIAALNDYKISCENLIVNQVLFPEENSNCSKCKARIKMQRKYLEEIDTLFDDCSIVTTPLMDEEVRGLPKIEEFSNFLVEAFQN</sequence>
<organism evidence="3 4">
    <name type="scientific">Bonamia ostreae</name>
    <dbReference type="NCBI Taxonomy" id="126728"/>
    <lineage>
        <taxon>Eukaryota</taxon>
        <taxon>Sar</taxon>
        <taxon>Rhizaria</taxon>
        <taxon>Endomyxa</taxon>
        <taxon>Ascetosporea</taxon>
        <taxon>Haplosporida</taxon>
        <taxon>Bonamia</taxon>
    </lineage>
</organism>
<feature type="domain" description="ArsA/GET3 Anion-transporting ATPase-like" evidence="2">
    <location>
        <begin position="25"/>
        <end position="319"/>
    </location>
</feature>
<evidence type="ECO:0000313" key="3">
    <source>
        <dbReference type="EMBL" id="MES1919767.1"/>
    </source>
</evidence>
<dbReference type="Proteomes" id="UP001439008">
    <property type="component" value="Unassembled WGS sequence"/>
</dbReference>
<name>A0ABV2AJF8_9EUKA</name>
<dbReference type="InterPro" id="IPR025723">
    <property type="entry name" value="ArsA/GET3_ATPase-like"/>
</dbReference>